<evidence type="ECO:0000259" key="1">
    <source>
        <dbReference type="Pfam" id="PF13649"/>
    </source>
</evidence>
<organism evidence="2 3">
    <name type="scientific">Paraburkholderia acidisoli</name>
    <dbReference type="NCBI Taxonomy" id="2571748"/>
    <lineage>
        <taxon>Bacteria</taxon>
        <taxon>Pseudomonadati</taxon>
        <taxon>Pseudomonadota</taxon>
        <taxon>Betaproteobacteria</taxon>
        <taxon>Burkholderiales</taxon>
        <taxon>Burkholderiaceae</taxon>
        <taxon>Paraburkholderia</taxon>
    </lineage>
</organism>
<dbReference type="InterPro" id="IPR041698">
    <property type="entry name" value="Methyltransf_25"/>
</dbReference>
<evidence type="ECO:0000313" key="3">
    <source>
        <dbReference type="Proteomes" id="UP000433577"/>
    </source>
</evidence>
<keyword evidence="3" id="KW-1185">Reference proteome</keyword>
<gene>
    <name evidence="2" type="ORF">FAZ98_05690</name>
</gene>
<dbReference type="AlphaFoldDB" id="A0A7Z2JFL2"/>
<sequence>MTERMTTSTHAGMAEPSKWVRRWAHLIAPGGTVLDVACGSGRHARWLAERGHPVAALDRDVAALASLREVPNIAPLECDLEGAPWPLAADARFAAVVVTNYLHRPLMPRLIDALAPGGVLIYETFAQGNESVGKPSNPAFLLAPGELLAVCTPALRVIAYQDGFLPQPREAYIQRICAVREKLTEGGGERAGNVTGTQVLPLARYDLTG</sequence>
<feature type="domain" description="Methyltransferase" evidence="1">
    <location>
        <begin position="33"/>
        <end position="118"/>
    </location>
</feature>
<dbReference type="InterPro" id="IPR029063">
    <property type="entry name" value="SAM-dependent_MTases_sf"/>
</dbReference>
<keyword evidence="2" id="KW-0808">Transferase</keyword>
<dbReference type="RefSeq" id="WP_158949577.1">
    <property type="nucleotide sequence ID" value="NZ_CP046913.1"/>
</dbReference>
<dbReference type="Gene3D" id="3.40.50.150">
    <property type="entry name" value="Vaccinia Virus protein VP39"/>
    <property type="match status" value="1"/>
</dbReference>
<keyword evidence="2" id="KW-0489">Methyltransferase</keyword>
<name>A0A7Z2JFL2_9BURK</name>
<evidence type="ECO:0000313" key="2">
    <source>
        <dbReference type="EMBL" id="QGZ61265.1"/>
    </source>
</evidence>
<accession>A0A7Z2JFL2</accession>
<dbReference type="EMBL" id="CP046913">
    <property type="protein sequence ID" value="QGZ61265.1"/>
    <property type="molecule type" value="Genomic_DNA"/>
</dbReference>
<dbReference type="GO" id="GO:0008168">
    <property type="term" value="F:methyltransferase activity"/>
    <property type="evidence" value="ECO:0007669"/>
    <property type="project" value="UniProtKB-KW"/>
</dbReference>
<reference evidence="2 3" key="1">
    <citation type="submission" date="2019-12" db="EMBL/GenBank/DDBJ databases">
        <title>Paraburkholderia acidiphila 7Q-K02 sp. nov and Paraburkholderia acidisoli DHF22 sp. nov., two strains isolated from forest soil.</title>
        <authorList>
            <person name="Gao Z."/>
            <person name="Qiu L."/>
        </authorList>
    </citation>
    <scope>NUCLEOTIDE SEQUENCE [LARGE SCALE GENOMIC DNA]</scope>
    <source>
        <strain evidence="2 3">DHF22</strain>
    </source>
</reference>
<dbReference type="CDD" id="cd02440">
    <property type="entry name" value="AdoMet_MTases"/>
    <property type="match status" value="1"/>
</dbReference>
<dbReference type="OrthoDB" id="9804312at2"/>
<protein>
    <submittedName>
        <fullName evidence="2">Methyltransferase domain-containing protein</fullName>
    </submittedName>
</protein>
<proteinExistence type="predicted"/>
<dbReference type="GO" id="GO:0032259">
    <property type="term" value="P:methylation"/>
    <property type="evidence" value="ECO:0007669"/>
    <property type="project" value="UniProtKB-KW"/>
</dbReference>
<dbReference type="KEGG" id="pacs:FAZ98_05690"/>
<dbReference type="Proteomes" id="UP000433577">
    <property type="component" value="Chromosome 1"/>
</dbReference>
<dbReference type="Pfam" id="PF13649">
    <property type="entry name" value="Methyltransf_25"/>
    <property type="match status" value="1"/>
</dbReference>
<dbReference type="SUPFAM" id="SSF53335">
    <property type="entry name" value="S-adenosyl-L-methionine-dependent methyltransferases"/>
    <property type="match status" value="1"/>
</dbReference>